<dbReference type="AlphaFoldDB" id="A0A427A7D2"/>
<evidence type="ECO:0000313" key="3">
    <source>
        <dbReference type="Proteomes" id="UP000287651"/>
    </source>
</evidence>
<name>A0A427A7D2_ENSVE</name>
<dbReference type="Proteomes" id="UP000287651">
    <property type="component" value="Unassembled WGS sequence"/>
</dbReference>
<dbReference type="EMBL" id="AMZH03003495">
    <property type="protein sequence ID" value="RRT72150.1"/>
    <property type="molecule type" value="Genomic_DNA"/>
</dbReference>
<feature type="region of interest" description="Disordered" evidence="1">
    <location>
        <begin position="25"/>
        <end position="55"/>
    </location>
</feature>
<feature type="compositionally biased region" description="Basic residues" evidence="1">
    <location>
        <begin position="40"/>
        <end position="53"/>
    </location>
</feature>
<reference evidence="2 3" key="1">
    <citation type="journal article" date="2014" name="Agronomy (Basel)">
        <title>A Draft Genome Sequence for Ensete ventricosum, the Drought-Tolerant Tree Against Hunger.</title>
        <authorList>
            <person name="Harrison J."/>
            <person name="Moore K.A."/>
            <person name="Paszkiewicz K."/>
            <person name="Jones T."/>
            <person name="Grant M."/>
            <person name="Ambacheew D."/>
            <person name="Muzemil S."/>
            <person name="Studholme D.J."/>
        </authorList>
    </citation>
    <scope>NUCLEOTIDE SEQUENCE [LARGE SCALE GENOMIC DNA]</scope>
</reference>
<comment type="caution">
    <text evidence="2">The sequence shown here is derived from an EMBL/GenBank/DDBJ whole genome shotgun (WGS) entry which is preliminary data.</text>
</comment>
<evidence type="ECO:0000313" key="2">
    <source>
        <dbReference type="EMBL" id="RRT72150.1"/>
    </source>
</evidence>
<accession>A0A427A7D2</accession>
<organism evidence="2 3">
    <name type="scientific">Ensete ventricosum</name>
    <name type="common">Abyssinian banana</name>
    <name type="synonym">Musa ensete</name>
    <dbReference type="NCBI Taxonomy" id="4639"/>
    <lineage>
        <taxon>Eukaryota</taxon>
        <taxon>Viridiplantae</taxon>
        <taxon>Streptophyta</taxon>
        <taxon>Embryophyta</taxon>
        <taxon>Tracheophyta</taxon>
        <taxon>Spermatophyta</taxon>
        <taxon>Magnoliopsida</taxon>
        <taxon>Liliopsida</taxon>
        <taxon>Zingiberales</taxon>
        <taxon>Musaceae</taxon>
        <taxon>Ensete</taxon>
    </lineage>
</organism>
<evidence type="ECO:0000256" key="1">
    <source>
        <dbReference type="SAM" id="MobiDB-lite"/>
    </source>
</evidence>
<proteinExistence type="predicted"/>
<gene>
    <name evidence="2" type="ORF">B296_00033959</name>
</gene>
<protein>
    <submittedName>
        <fullName evidence="2">Uncharacterized protein</fullName>
    </submittedName>
</protein>
<sequence>MVGGTERPEQPAMLVLRRVPFDGVGGAPDRGDAKGGWRGSKFRRPKIGRRGRRAGSERTVGLHLDERWSHEARMIGEIFRSRFRISVLHRWRNKKIERS</sequence>